<dbReference type="Proteomes" id="UP000271098">
    <property type="component" value="Unassembled WGS sequence"/>
</dbReference>
<organism evidence="3">
    <name type="scientific">Gongylonema pulchrum</name>
    <dbReference type="NCBI Taxonomy" id="637853"/>
    <lineage>
        <taxon>Eukaryota</taxon>
        <taxon>Metazoa</taxon>
        <taxon>Ecdysozoa</taxon>
        <taxon>Nematoda</taxon>
        <taxon>Chromadorea</taxon>
        <taxon>Rhabditida</taxon>
        <taxon>Spirurina</taxon>
        <taxon>Spiruromorpha</taxon>
        <taxon>Spiruroidea</taxon>
        <taxon>Gongylonematidae</taxon>
        <taxon>Gongylonema</taxon>
    </lineage>
</organism>
<evidence type="ECO:0000313" key="3">
    <source>
        <dbReference type="WBParaSite" id="GPUH_0002330501-mRNA-1"/>
    </source>
</evidence>
<proteinExistence type="predicted"/>
<evidence type="ECO:0000313" key="1">
    <source>
        <dbReference type="EMBL" id="VDN41237.1"/>
    </source>
</evidence>
<gene>
    <name evidence="1" type="ORF">GPUH_LOCUS23275</name>
</gene>
<dbReference type="EMBL" id="UYRT01097342">
    <property type="protein sequence ID" value="VDN41237.1"/>
    <property type="molecule type" value="Genomic_DNA"/>
</dbReference>
<evidence type="ECO:0000313" key="2">
    <source>
        <dbReference type="Proteomes" id="UP000271098"/>
    </source>
</evidence>
<reference evidence="3" key="1">
    <citation type="submission" date="2016-06" db="UniProtKB">
        <authorList>
            <consortium name="WormBaseParasite"/>
        </authorList>
    </citation>
    <scope>IDENTIFICATION</scope>
</reference>
<dbReference type="AlphaFoldDB" id="A0A183EQN4"/>
<protein>
    <submittedName>
        <fullName evidence="1 3">Uncharacterized protein</fullName>
    </submittedName>
</protein>
<dbReference type="WBParaSite" id="GPUH_0002330501-mRNA-1">
    <property type="protein sequence ID" value="GPUH_0002330501-mRNA-1"/>
    <property type="gene ID" value="GPUH_0002330501"/>
</dbReference>
<accession>A0A183EQN4</accession>
<reference evidence="1 2" key="2">
    <citation type="submission" date="2018-11" db="EMBL/GenBank/DDBJ databases">
        <authorList>
            <consortium name="Pathogen Informatics"/>
        </authorList>
    </citation>
    <scope>NUCLEOTIDE SEQUENCE [LARGE SCALE GENOMIC DNA]</scope>
</reference>
<name>A0A183EQN4_9BILA</name>
<sequence>MRRTNCSRFWLAKLYSNGITKVLLDETANVLAELISEADNALVVLHNSLRSDCLLPDVPLCQLSSLDFGCCELDADDAMWSQSDRLLFAWISLFAPNWCDDLRNFVLDNLGTSNGDLRLAVLSFMRSADETFRMDLSQKLLREVDIRNYPRRILFALKLLNGQTLHISNSFVEHIAELLSSGNAEMRLIFTKILFFQMQAFFFVLHDESYIKECSQPEMEYF</sequence>
<keyword evidence="2" id="KW-1185">Reference proteome</keyword>